<evidence type="ECO:0000313" key="3">
    <source>
        <dbReference type="Proteomes" id="UP000430692"/>
    </source>
</evidence>
<proteinExistence type="predicted"/>
<dbReference type="AlphaFoldDB" id="A0A6I4VY84"/>
<evidence type="ECO:0000313" key="2">
    <source>
        <dbReference type="EMBL" id="MXQ55701.1"/>
    </source>
</evidence>
<name>A0A6I4VY84_9BACL</name>
<dbReference type="RefSeq" id="WP_160803050.1">
    <property type="nucleotide sequence ID" value="NZ_WUUL01000017.1"/>
</dbReference>
<evidence type="ECO:0000256" key="1">
    <source>
        <dbReference type="SAM" id="MobiDB-lite"/>
    </source>
</evidence>
<reference evidence="2 3" key="1">
    <citation type="submission" date="2019-12" db="EMBL/GenBank/DDBJ databases">
        <title>Whole-genome analyses of novel actinobacteria.</title>
        <authorList>
            <person name="Sahin N."/>
            <person name="Saygin H."/>
        </authorList>
    </citation>
    <scope>NUCLEOTIDE SEQUENCE [LARGE SCALE GENOMIC DNA]</scope>
    <source>
        <strain evidence="2 3">KC615</strain>
    </source>
</reference>
<feature type="compositionally biased region" description="Basic and acidic residues" evidence="1">
    <location>
        <begin position="1"/>
        <end position="29"/>
    </location>
</feature>
<protein>
    <submittedName>
        <fullName evidence="2">Uncharacterized protein</fullName>
    </submittedName>
</protein>
<feature type="compositionally biased region" description="Basic and acidic residues" evidence="1">
    <location>
        <begin position="39"/>
        <end position="49"/>
    </location>
</feature>
<comment type="caution">
    <text evidence="2">The sequence shown here is derived from an EMBL/GenBank/DDBJ whole genome shotgun (WGS) entry which is preliminary data.</text>
</comment>
<organism evidence="2 3">
    <name type="scientific">Shimazuella alba</name>
    <dbReference type="NCBI Taxonomy" id="2690964"/>
    <lineage>
        <taxon>Bacteria</taxon>
        <taxon>Bacillati</taxon>
        <taxon>Bacillota</taxon>
        <taxon>Bacilli</taxon>
        <taxon>Bacillales</taxon>
        <taxon>Thermoactinomycetaceae</taxon>
        <taxon>Shimazuella</taxon>
    </lineage>
</organism>
<dbReference type="Proteomes" id="UP000430692">
    <property type="component" value="Unassembled WGS sequence"/>
</dbReference>
<dbReference type="EMBL" id="WUUL01000017">
    <property type="protein sequence ID" value="MXQ55701.1"/>
    <property type="molecule type" value="Genomic_DNA"/>
</dbReference>
<feature type="region of interest" description="Disordered" evidence="1">
    <location>
        <begin position="1"/>
        <end position="58"/>
    </location>
</feature>
<sequence length="96" mass="10878">MLPDSLHRSDEHGAQLHLHQHPDGDHQSERSFGSAIPSAEDRKEQDHQTNHVQQGHEVAVRSLPCGTLRDAAMKWRHDWLDHMVQPVAVYNTSACT</sequence>
<accession>A0A6I4VY84</accession>
<gene>
    <name evidence="2" type="ORF">GSM42_18630</name>
</gene>
<keyword evidence="3" id="KW-1185">Reference proteome</keyword>